<keyword evidence="2" id="KW-1185">Reference proteome</keyword>
<accession>A0A1I6KZ74</accession>
<name>A0A1I6KZ74_9EURY</name>
<gene>
    <name evidence="1" type="ORF">SAMN05216559_1629</name>
</gene>
<evidence type="ECO:0000313" key="1">
    <source>
        <dbReference type="EMBL" id="SFR96522.1"/>
    </source>
</evidence>
<dbReference type="AlphaFoldDB" id="A0A1I6KZ74"/>
<dbReference type="RefSeq" id="WP_089815756.1">
    <property type="nucleotide sequence ID" value="NZ_FOZK01000002.1"/>
</dbReference>
<dbReference type="STRING" id="767519.SAMN05216559_1629"/>
<dbReference type="OrthoDB" id="299863at2157"/>
<sequence>MSENPQSEAGRTALQVACDTEVSGCVFRMRTEEDDRDRLLQITRDHVAEQHGKEYSLEEIDERHVTEVPVETGGGS</sequence>
<reference evidence="1 2" key="1">
    <citation type="submission" date="2016-10" db="EMBL/GenBank/DDBJ databases">
        <authorList>
            <person name="de Groot N.N."/>
        </authorList>
    </citation>
    <scope>NUCLEOTIDE SEQUENCE [LARGE SCALE GENOMIC DNA]</scope>
    <source>
        <strain evidence="1 2">CGMCC 1.10457</strain>
    </source>
</reference>
<organism evidence="1 2">
    <name type="scientific">Halomicrobium zhouii</name>
    <dbReference type="NCBI Taxonomy" id="767519"/>
    <lineage>
        <taxon>Archaea</taxon>
        <taxon>Methanobacteriati</taxon>
        <taxon>Methanobacteriota</taxon>
        <taxon>Stenosarchaea group</taxon>
        <taxon>Halobacteria</taxon>
        <taxon>Halobacteriales</taxon>
        <taxon>Haloarculaceae</taxon>
        <taxon>Halomicrobium</taxon>
    </lineage>
</organism>
<dbReference type="Proteomes" id="UP000199062">
    <property type="component" value="Unassembled WGS sequence"/>
</dbReference>
<dbReference type="EMBL" id="FOZK01000002">
    <property type="protein sequence ID" value="SFR96522.1"/>
    <property type="molecule type" value="Genomic_DNA"/>
</dbReference>
<protein>
    <submittedName>
        <fullName evidence="1">Uncharacterized protein</fullName>
    </submittedName>
</protein>
<evidence type="ECO:0000313" key="2">
    <source>
        <dbReference type="Proteomes" id="UP000199062"/>
    </source>
</evidence>
<proteinExistence type="predicted"/>